<evidence type="ECO:0000313" key="1">
    <source>
        <dbReference type="EMBL" id="GAA54960.1"/>
    </source>
</evidence>
<dbReference type="Gene3D" id="2.40.70.10">
    <property type="entry name" value="Acid Proteases"/>
    <property type="match status" value="1"/>
</dbReference>
<name>G7YPS9_CLOSI</name>
<dbReference type="AlphaFoldDB" id="G7YPS9"/>
<reference key="2">
    <citation type="submission" date="2011-10" db="EMBL/GenBank/DDBJ databases">
        <title>The genome and transcriptome sequence of Clonorchis sinensis provide insights into the carcinogenic liver fluke.</title>
        <authorList>
            <person name="Wang X."/>
            <person name="Huang Y."/>
            <person name="Chen W."/>
            <person name="Liu H."/>
            <person name="Guo L."/>
            <person name="Chen Y."/>
            <person name="Luo F."/>
            <person name="Zhou W."/>
            <person name="Sun J."/>
            <person name="Mao Q."/>
            <person name="Liang P."/>
            <person name="Zhou C."/>
            <person name="Tian Y."/>
            <person name="Men J."/>
            <person name="Lv X."/>
            <person name="Huang L."/>
            <person name="Zhou J."/>
            <person name="Hu Y."/>
            <person name="Li R."/>
            <person name="Zhang F."/>
            <person name="Lei H."/>
            <person name="Li X."/>
            <person name="Hu X."/>
            <person name="Liang C."/>
            <person name="Xu J."/>
            <person name="Wu Z."/>
            <person name="Yu X."/>
        </authorList>
    </citation>
    <scope>NUCLEOTIDE SEQUENCE</scope>
    <source>
        <strain>Henan</strain>
    </source>
</reference>
<sequence length="518" mass="58036">MIGVNSLVVEMDPGRSVQLQRQDPVLRKVAAALLDGRSVENGEENKELETFQSHFDRLSLNEAGIFSWNIVDSDVVPPLLSDQFVEGVQPALGAQLRLARATGQLSVKELVHLARELAEEPPATLQSQEKKDGSPVDELQTRVDQLAEQLAAMKMESRRHARTSRCYNALTQATIQTLIEIDEKRELCLIDTGAGVSLRQRGNQAERRPCALAVRTVGGYRLKIDGLSMHSIRLGDKSLQHTFLISPDIEETILGADFLRSTDSVVDLKQGKLVTRFGAVKLEDYPSTTISKLHVRKLPSCNLLSVQSVVREYSELFTGDEDPFGFCPWIEHEIALSSECFRPNGPVAAALLDGRSIENGEGDKESETLQSHFDRLRLNGPGIISWNTTDSDVMLPVIPRVLRRKLVVECHEMAHIGYTKTHDSRTRENFTAVQERTRQKTASRKVRSFPIGAKVKWKDHQNPERSVLRSRKLGSRWQGPFVVTDCRGNVYTIQDGRGSKRVNGTQLRKWSTNFPLQS</sequence>
<dbReference type="CDD" id="cd00303">
    <property type="entry name" value="retropepsin_like"/>
    <property type="match status" value="1"/>
</dbReference>
<proteinExistence type="predicted"/>
<accession>G7YPS9</accession>
<organism evidence="1 2">
    <name type="scientific">Clonorchis sinensis</name>
    <name type="common">Chinese liver fluke</name>
    <dbReference type="NCBI Taxonomy" id="79923"/>
    <lineage>
        <taxon>Eukaryota</taxon>
        <taxon>Metazoa</taxon>
        <taxon>Spiralia</taxon>
        <taxon>Lophotrochozoa</taxon>
        <taxon>Platyhelminthes</taxon>
        <taxon>Trematoda</taxon>
        <taxon>Digenea</taxon>
        <taxon>Opisthorchiida</taxon>
        <taxon>Opisthorchiata</taxon>
        <taxon>Opisthorchiidae</taxon>
        <taxon>Clonorchis</taxon>
    </lineage>
</organism>
<dbReference type="InterPro" id="IPR021109">
    <property type="entry name" value="Peptidase_aspartic_dom_sf"/>
</dbReference>
<evidence type="ECO:0000313" key="2">
    <source>
        <dbReference type="Proteomes" id="UP000008909"/>
    </source>
</evidence>
<protein>
    <submittedName>
        <fullName evidence="1">Gap-Pol polyprotein</fullName>
    </submittedName>
</protein>
<reference evidence="1" key="1">
    <citation type="journal article" date="2011" name="Genome Biol.">
        <title>The draft genome of the carcinogenic human liver fluke Clonorchis sinensis.</title>
        <authorList>
            <person name="Wang X."/>
            <person name="Chen W."/>
            <person name="Huang Y."/>
            <person name="Sun J."/>
            <person name="Men J."/>
            <person name="Liu H."/>
            <person name="Luo F."/>
            <person name="Guo L."/>
            <person name="Lv X."/>
            <person name="Deng C."/>
            <person name="Zhou C."/>
            <person name="Fan Y."/>
            <person name="Li X."/>
            <person name="Huang L."/>
            <person name="Hu Y."/>
            <person name="Liang C."/>
            <person name="Hu X."/>
            <person name="Xu J."/>
            <person name="Yu X."/>
        </authorList>
    </citation>
    <scope>NUCLEOTIDE SEQUENCE [LARGE SCALE GENOMIC DNA]</scope>
    <source>
        <strain evidence="1">Henan</strain>
    </source>
</reference>
<dbReference type="SUPFAM" id="SSF50630">
    <property type="entry name" value="Acid proteases"/>
    <property type="match status" value="1"/>
</dbReference>
<dbReference type="Proteomes" id="UP000008909">
    <property type="component" value="Unassembled WGS sequence"/>
</dbReference>
<keyword evidence="2" id="KW-1185">Reference proteome</keyword>
<gene>
    <name evidence="1" type="ORF">CLF_106212</name>
</gene>
<dbReference type="EMBL" id="DF143945">
    <property type="protein sequence ID" value="GAA54960.1"/>
    <property type="molecule type" value="Genomic_DNA"/>
</dbReference>